<proteinExistence type="predicted"/>
<dbReference type="Proteomes" id="UP001374535">
    <property type="component" value="Chromosome 4"/>
</dbReference>
<organism evidence="1 2">
    <name type="scientific">Vigna mungo</name>
    <name type="common">Black gram</name>
    <name type="synonym">Phaseolus mungo</name>
    <dbReference type="NCBI Taxonomy" id="3915"/>
    <lineage>
        <taxon>Eukaryota</taxon>
        <taxon>Viridiplantae</taxon>
        <taxon>Streptophyta</taxon>
        <taxon>Embryophyta</taxon>
        <taxon>Tracheophyta</taxon>
        <taxon>Spermatophyta</taxon>
        <taxon>Magnoliopsida</taxon>
        <taxon>eudicotyledons</taxon>
        <taxon>Gunneridae</taxon>
        <taxon>Pentapetalae</taxon>
        <taxon>rosids</taxon>
        <taxon>fabids</taxon>
        <taxon>Fabales</taxon>
        <taxon>Fabaceae</taxon>
        <taxon>Papilionoideae</taxon>
        <taxon>50 kb inversion clade</taxon>
        <taxon>NPAAA clade</taxon>
        <taxon>indigoferoid/millettioid clade</taxon>
        <taxon>Phaseoleae</taxon>
        <taxon>Vigna</taxon>
    </lineage>
</organism>
<evidence type="ECO:0000313" key="1">
    <source>
        <dbReference type="EMBL" id="WVZ14772.1"/>
    </source>
</evidence>
<name>A0AAQ3NTC7_VIGMU</name>
<protein>
    <submittedName>
        <fullName evidence="1">Uncharacterized protein</fullName>
    </submittedName>
</protein>
<dbReference type="EMBL" id="CP144697">
    <property type="protein sequence ID" value="WVZ14772.1"/>
    <property type="molecule type" value="Genomic_DNA"/>
</dbReference>
<accession>A0AAQ3NTC7</accession>
<gene>
    <name evidence="1" type="ORF">V8G54_012338</name>
</gene>
<dbReference type="AlphaFoldDB" id="A0AAQ3NTC7"/>
<evidence type="ECO:0000313" key="2">
    <source>
        <dbReference type="Proteomes" id="UP001374535"/>
    </source>
</evidence>
<reference evidence="1 2" key="1">
    <citation type="journal article" date="2023" name="Life. Sci Alliance">
        <title>Evolutionary insights into 3D genome organization and epigenetic landscape of Vigna mungo.</title>
        <authorList>
            <person name="Junaid A."/>
            <person name="Singh B."/>
            <person name="Bhatia S."/>
        </authorList>
    </citation>
    <scope>NUCLEOTIDE SEQUENCE [LARGE SCALE GENOMIC DNA]</scope>
    <source>
        <strain evidence="1">Urdbean</strain>
    </source>
</reference>
<sequence length="112" mass="12465">MKTLSPNSLLFIYMQDNKKIPSNLPLFIKIPLSLNLHCISIIDSSRNVHFDCFFGLHLTTAITPSTVICDYFTKATTLRAGRNLRHHSKGCSLTFHFSPSATAICALLNAIL</sequence>
<keyword evidence="2" id="KW-1185">Reference proteome</keyword>